<reference evidence="10" key="1">
    <citation type="journal article" date="2017" name="bioRxiv">
        <title>Comparative analysis of the genomes of Stylophora pistillata and Acropora digitifera provides evidence for extensive differences between species of corals.</title>
        <authorList>
            <person name="Voolstra C.R."/>
            <person name="Li Y."/>
            <person name="Liew Y.J."/>
            <person name="Baumgarten S."/>
            <person name="Zoccola D."/>
            <person name="Flot J.-F."/>
            <person name="Tambutte S."/>
            <person name="Allemand D."/>
            <person name="Aranda M."/>
        </authorList>
    </citation>
    <scope>NUCLEOTIDE SEQUENCE [LARGE SCALE GENOMIC DNA]</scope>
</reference>
<evidence type="ECO:0000256" key="1">
    <source>
        <dbReference type="ARBA" id="ARBA00004613"/>
    </source>
</evidence>
<sequence length="631" mass="70640">MSKSPAARYMKNIELKDEVDRTSRTVESQERQIEALQSLIEETDNPTLLRKSKSLLRRKWKSALIIVLLLALAVVIPLLYVSKSKSSSFVPSESSQSSQNKALNLQMPLGQGKDGKASFNFGVRLDNLLQDCQNPHWKRSFPDLDYAVFGYDILKGYPLATGHDPGFTHPIFVTDYTSEKQTSDCRYSVPAGLIVVPDVSCETSFSSKVVRNRLEMSKSLEASANIEGGGWGFKFSASASYKESVAQMSSGEYLYVISQAQCRYYFSKMDDTDPPPFDPGFVSWAKRLSNSNGNGDAVLEFIQYYGTHYLTEVTFGARFMKNHKMSQTKYTELRSQKISVEAQASYSGVDSIGGGFSMDSEQRSAVSNFQKSVETSTITVGAAPPSNGDAMTWASSVQENPVPIRFTLRAIHNLFTERYSKHLPDVNLDVMREMIINSSKNYCQALKLAGRVDSCDDDINLGIELQNIGVATFGYRYLGKVDETDCRAICLLDEKCVAVQYSAWRGCKLFDTKKDLTAGETTNSKLVVFLSRLHRLKESFVLKHLKVKEIEQRRGEKQSANVSECSLFCAEDAFCQAFVMCDPKISGSWCKNAKGNCLLYSKQKSTAVEINEYSEIHYVWKNYTLAEEPVN</sequence>
<dbReference type="PROSITE" id="PS50948">
    <property type="entry name" value="PAN"/>
    <property type="match status" value="1"/>
</dbReference>
<dbReference type="OrthoDB" id="9989813at2759"/>
<evidence type="ECO:0000313" key="10">
    <source>
        <dbReference type="Proteomes" id="UP000225706"/>
    </source>
</evidence>
<evidence type="ECO:0000256" key="2">
    <source>
        <dbReference type="ARBA" id="ARBA00022525"/>
    </source>
</evidence>
<keyword evidence="10" id="KW-1185">Reference proteome</keyword>
<keyword evidence="4" id="KW-1015">Disulfide bond</keyword>
<dbReference type="AlphaFoldDB" id="A0A2B4RYB4"/>
<feature type="transmembrane region" description="Helical" evidence="6">
    <location>
        <begin position="60"/>
        <end position="81"/>
    </location>
</feature>
<keyword evidence="6" id="KW-1133">Transmembrane helix</keyword>
<dbReference type="InterPro" id="IPR020864">
    <property type="entry name" value="MACPF"/>
</dbReference>
<keyword evidence="3" id="KW-0204">Cytolysis</keyword>
<keyword evidence="6" id="KW-0472">Membrane</keyword>
<comment type="caution">
    <text evidence="9">The sequence shown here is derived from an EMBL/GenBank/DDBJ whole genome shotgun (WGS) entry which is preliminary data.</text>
</comment>
<feature type="coiled-coil region" evidence="5">
    <location>
        <begin position="12"/>
        <end position="39"/>
    </location>
</feature>
<proteinExistence type="predicted"/>
<dbReference type="SMART" id="SM00457">
    <property type="entry name" value="MACPF"/>
    <property type="match status" value="1"/>
</dbReference>
<feature type="domain" description="Apple" evidence="7">
    <location>
        <begin position="455"/>
        <end position="534"/>
    </location>
</feature>
<gene>
    <name evidence="9" type="primary">2</name>
    <name evidence="9" type="ORF">AWC38_SpisGene13737</name>
</gene>
<dbReference type="GO" id="GO:0031640">
    <property type="term" value="P:killing of cells of another organism"/>
    <property type="evidence" value="ECO:0007669"/>
    <property type="project" value="UniProtKB-KW"/>
</dbReference>
<keyword evidence="6" id="KW-0812">Transmembrane</keyword>
<evidence type="ECO:0000313" key="9">
    <source>
        <dbReference type="EMBL" id="PFX21773.1"/>
    </source>
</evidence>
<evidence type="ECO:0000256" key="3">
    <source>
        <dbReference type="ARBA" id="ARBA00022852"/>
    </source>
</evidence>
<evidence type="ECO:0000256" key="5">
    <source>
        <dbReference type="SAM" id="Coils"/>
    </source>
</evidence>
<organism evidence="9 10">
    <name type="scientific">Stylophora pistillata</name>
    <name type="common">Smooth cauliflower coral</name>
    <dbReference type="NCBI Taxonomy" id="50429"/>
    <lineage>
        <taxon>Eukaryota</taxon>
        <taxon>Metazoa</taxon>
        <taxon>Cnidaria</taxon>
        <taxon>Anthozoa</taxon>
        <taxon>Hexacorallia</taxon>
        <taxon>Scleractinia</taxon>
        <taxon>Astrocoeniina</taxon>
        <taxon>Pocilloporidae</taxon>
        <taxon>Stylophora</taxon>
    </lineage>
</organism>
<evidence type="ECO:0000256" key="4">
    <source>
        <dbReference type="ARBA" id="ARBA00023157"/>
    </source>
</evidence>
<dbReference type="PROSITE" id="PS51412">
    <property type="entry name" value="MACPF_2"/>
    <property type="match status" value="1"/>
</dbReference>
<dbReference type="InterPro" id="IPR003609">
    <property type="entry name" value="Pan_app"/>
</dbReference>
<comment type="subcellular location">
    <subcellularLocation>
        <location evidence="1">Secreted</location>
    </subcellularLocation>
</comment>
<feature type="domain" description="MACPF" evidence="8">
    <location>
        <begin position="128"/>
        <end position="450"/>
    </location>
</feature>
<dbReference type="Pfam" id="PF01823">
    <property type="entry name" value="MACPF"/>
    <property type="match status" value="1"/>
</dbReference>
<protein>
    <submittedName>
        <fullName evidence="9">Perivitellin-2 67 kDa subunit</fullName>
    </submittedName>
</protein>
<evidence type="ECO:0000256" key="6">
    <source>
        <dbReference type="SAM" id="Phobius"/>
    </source>
</evidence>
<evidence type="ECO:0000259" key="7">
    <source>
        <dbReference type="PROSITE" id="PS50948"/>
    </source>
</evidence>
<dbReference type="PANTHER" id="PTHR45742">
    <property type="entry name" value="COMPLEMENT COMPONENT C6"/>
    <property type="match status" value="1"/>
</dbReference>
<dbReference type="EMBL" id="LSMT01000263">
    <property type="protein sequence ID" value="PFX21773.1"/>
    <property type="molecule type" value="Genomic_DNA"/>
</dbReference>
<accession>A0A2B4RYB4</accession>
<dbReference type="PANTHER" id="PTHR45742:SF8">
    <property type="entry name" value="FLOCCULATION PROTEIN FLO11"/>
    <property type="match status" value="1"/>
</dbReference>
<keyword evidence="5" id="KW-0175">Coiled coil</keyword>
<evidence type="ECO:0000259" key="8">
    <source>
        <dbReference type="PROSITE" id="PS51412"/>
    </source>
</evidence>
<dbReference type="Proteomes" id="UP000225706">
    <property type="component" value="Unassembled WGS sequence"/>
</dbReference>
<name>A0A2B4RYB4_STYPI</name>
<keyword evidence="2" id="KW-0964">Secreted</keyword>
<dbReference type="GO" id="GO:0005576">
    <property type="term" value="C:extracellular region"/>
    <property type="evidence" value="ECO:0007669"/>
    <property type="project" value="UniProtKB-SubCell"/>
</dbReference>